<protein>
    <submittedName>
        <fullName evidence="3">Putative heparan-alpha-glucosaminide n-acetyltransferase</fullName>
    </submittedName>
</protein>
<keyword evidence="4" id="KW-1185">Reference proteome</keyword>
<comment type="caution">
    <text evidence="3">The sequence shown here is derived from an EMBL/GenBank/DDBJ whole genome shotgun (WGS) entry which is preliminary data.</text>
</comment>
<evidence type="ECO:0000313" key="3">
    <source>
        <dbReference type="EMBL" id="KOB75916.1"/>
    </source>
</evidence>
<keyword evidence="2" id="KW-1133">Transmembrane helix</keyword>
<organism evidence="3 4">
    <name type="scientific">Operophtera brumata</name>
    <name type="common">Winter moth</name>
    <name type="synonym">Phalaena brumata</name>
    <dbReference type="NCBI Taxonomy" id="104452"/>
    <lineage>
        <taxon>Eukaryota</taxon>
        <taxon>Metazoa</taxon>
        <taxon>Ecdysozoa</taxon>
        <taxon>Arthropoda</taxon>
        <taxon>Hexapoda</taxon>
        <taxon>Insecta</taxon>
        <taxon>Pterygota</taxon>
        <taxon>Neoptera</taxon>
        <taxon>Endopterygota</taxon>
        <taxon>Lepidoptera</taxon>
        <taxon>Glossata</taxon>
        <taxon>Ditrysia</taxon>
        <taxon>Geometroidea</taxon>
        <taxon>Geometridae</taxon>
        <taxon>Larentiinae</taxon>
        <taxon>Operophtera</taxon>
    </lineage>
</organism>
<dbReference type="GO" id="GO:0016740">
    <property type="term" value="F:transferase activity"/>
    <property type="evidence" value="ECO:0007669"/>
    <property type="project" value="UniProtKB-KW"/>
</dbReference>
<feature type="compositionally biased region" description="Low complexity" evidence="1">
    <location>
        <begin position="475"/>
        <end position="495"/>
    </location>
</feature>
<keyword evidence="3" id="KW-0808">Transferase</keyword>
<evidence type="ECO:0000256" key="2">
    <source>
        <dbReference type="SAM" id="Phobius"/>
    </source>
</evidence>
<evidence type="ECO:0000256" key="1">
    <source>
        <dbReference type="SAM" id="MobiDB-lite"/>
    </source>
</evidence>
<feature type="transmembrane region" description="Helical" evidence="2">
    <location>
        <begin position="198"/>
        <end position="216"/>
    </location>
</feature>
<dbReference type="PANTHER" id="PTHR31061:SF24">
    <property type="entry name" value="LD22376P"/>
    <property type="match status" value="1"/>
</dbReference>
<accession>A0A0L7LL29</accession>
<dbReference type="PANTHER" id="PTHR31061">
    <property type="entry name" value="LD22376P"/>
    <property type="match status" value="1"/>
</dbReference>
<sequence length="871" mass="95057">MNESMTVTGDKWQWFKEVLQSWLEHPGVAEHEGLNMTELKMDQAYMIGTADKDVGVYSVSDDCFRCPFELQKTIAAGTEEWWTMSTARPSTWRVYTDLSEQYVTAGNSTGLLCHLRPQVGQFGVYRLNASEEGCNFSTVKDPVDIYMLFMIFVNDGAGGYWWLEHATWNGLVAGDLVFPAFLWIMGVCVPLSVKTLLLLLGLLLIVWILYGIVKLIMSRVRSTGKLQIAIVFMIFVNDGAGGYWWLEHATWNGLVAGDLVFPAFLWIMGVCVPLSVKSAFAKGIPRWKIVLHIRSVMMFLLGMSLNTIYGSNMLTELRIFGVLQRLAVAYLGACGQALKDVLSCAWCWALAALLVAAHSVITFVIHHPDCPAGYLGPGGKHDDWAAPECSGGAAGYIDRLLLGAAHLYQHSDARRHDDCGGAAGYIDRLLLGSAHLYQHSDARRVYGGPATDPEGLLARRLGGAGVQRRRRGLHRPSAARGRASPPAQRRQARPATDPEGLLGKLFVLTPHGKHDDWAAPECSGGAAGYIDRLLLGAAHLYQHSDARRVYGGPATDPEGLLGKLFVLTLHGKHDDWAAPECSDGAAGYIDRLLLGAAHLHQHSDARRVYGGPASDPEGLLGKLFVLTPHGKHDDWAAPECSDGAAGYIDRLLLGAAHLHQHSDARRVYGGPASDPEGLLGKLFVLTPHGKHDDWAAPECSGGAAGYIDRLLLGAAHLYQHSDARRVYGGPATDTEGLLACCLVLLSFCYTLTDAWRAWAGGPFRAPGLNAIALYVGHSLCAHLFPFHWKVPNMRTHTLSLLEAVWGTALWVIIAHIMAKKKVCSTGIKWTFVPFSTHPDNASLSLLEAVWGTALWVIIAHIMAKKKVFISL</sequence>
<feature type="transmembrane region" description="Helical" evidence="2">
    <location>
        <begin position="145"/>
        <end position="163"/>
    </location>
</feature>
<feature type="transmembrane region" description="Helical" evidence="2">
    <location>
        <begin position="258"/>
        <end position="277"/>
    </location>
</feature>
<proteinExistence type="predicted"/>
<gene>
    <name evidence="3" type="ORF">OBRU01_02951</name>
</gene>
<evidence type="ECO:0000313" key="4">
    <source>
        <dbReference type="Proteomes" id="UP000037510"/>
    </source>
</evidence>
<dbReference type="Proteomes" id="UP000037510">
    <property type="component" value="Unassembled WGS sequence"/>
</dbReference>
<feature type="region of interest" description="Disordered" evidence="1">
    <location>
        <begin position="467"/>
        <end position="496"/>
    </location>
</feature>
<dbReference type="AlphaFoldDB" id="A0A0L7LL29"/>
<dbReference type="EMBL" id="JTDY01000777">
    <property type="protein sequence ID" value="KOB75916.1"/>
    <property type="molecule type" value="Genomic_DNA"/>
</dbReference>
<name>A0A0L7LL29_OPEBR</name>
<keyword evidence="2" id="KW-0472">Membrane</keyword>
<reference evidence="3 4" key="1">
    <citation type="journal article" date="2015" name="Genome Biol. Evol.">
        <title>The genome of winter moth (Operophtera brumata) provides a genomic perspective on sexual dimorphism and phenology.</title>
        <authorList>
            <person name="Derks M.F."/>
            <person name="Smit S."/>
            <person name="Salis L."/>
            <person name="Schijlen E."/>
            <person name="Bossers A."/>
            <person name="Mateman C."/>
            <person name="Pijl A.S."/>
            <person name="de Ridder D."/>
            <person name="Groenen M.A."/>
            <person name="Visser M.E."/>
            <person name="Megens H.J."/>
        </authorList>
    </citation>
    <scope>NUCLEOTIDE SEQUENCE [LARGE SCALE GENOMIC DNA]</scope>
    <source>
        <strain evidence="3">WM2013NL</strain>
        <tissue evidence="3">Head and thorax</tissue>
    </source>
</reference>
<feature type="transmembrane region" description="Helical" evidence="2">
    <location>
        <begin position="228"/>
        <end position="246"/>
    </location>
</feature>
<dbReference type="STRING" id="104452.A0A0L7LL29"/>
<keyword evidence="2" id="KW-0812">Transmembrane</keyword>
<feature type="transmembrane region" description="Helical" evidence="2">
    <location>
        <begin position="289"/>
        <end position="311"/>
    </location>
</feature>